<protein>
    <recommendedName>
        <fullName evidence="3">DUF8128 domain-containing protein</fullName>
    </recommendedName>
</protein>
<evidence type="ECO:0000256" key="1">
    <source>
        <dbReference type="SAM" id="MobiDB-lite"/>
    </source>
</evidence>
<name>A0A1F5S5H3_9BACT</name>
<dbReference type="AlphaFoldDB" id="A0A1F5S5H3"/>
<accession>A0A1F5S5H3</accession>
<dbReference type="InterPro" id="IPR058441">
    <property type="entry name" value="DUF8128"/>
</dbReference>
<dbReference type="EMBL" id="MFFS01000046">
    <property type="protein sequence ID" value="OGF21958.1"/>
    <property type="molecule type" value="Genomic_DNA"/>
</dbReference>
<proteinExistence type="predicted"/>
<keyword evidence="2" id="KW-0472">Membrane</keyword>
<reference evidence="4 5" key="1">
    <citation type="journal article" date="2016" name="Nat. Commun.">
        <title>Thousands of microbial genomes shed light on interconnected biogeochemical processes in an aquifer system.</title>
        <authorList>
            <person name="Anantharaman K."/>
            <person name="Brown C.T."/>
            <person name="Hug L.A."/>
            <person name="Sharon I."/>
            <person name="Castelle C.J."/>
            <person name="Probst A.J."/>
            <person name="Thomas B.C."/>
            <person name="Singh A."/>
            <person name="Wilkins M.J."/>
            <person name="Karaoz U."/>
            <person name="Brodie E.L."/>
            <person name="Williams K.H."/>
            <person name="Hubbard S.S."/>
            <person name="Banfield J.F."/>
        </authorList>
    </citation>
    <scope>NUCLEOTIDE SEQUENCE [LARGE SCALE GENOMIC DNA]</scope>
</reference>
<evidence type="ECO:0000313" key="5">
    <source>
        <dbReference type="Proteomes" id="UP000178323"/>
    </source>
</evidence>
<evidence type="ECO:0000313" key="4">
    <source>
        <dbReference type="EMBL" id="OGF21958.1"/>
    </source>
</evidence>
<feature type="region of interest" description="Disordered" evidence="1">
    <location>
        <begin position="435"/>
        <end position="486"/>
    </location>
</feature>
<gene>
    <name evidence="4" type="ORF">A2Y83_02715</name>
</gene>
<sequence>MNIIIDPTPLLALGAKHPYIITLYFIKLFGWVPIVIVIIWGLWKMWMNFIQDEYAAKIKFVLLAIDVPKENLQTPKAVEQIFAHLAGAHSTPNLIEQYWDGYVQPWFSLEIVSIDGYVQFLIRAPEAFRDLTEAAIYAQYPNAEITEVEDYADKVPQKYPDEEWDLFGTELILVKPDCYPIRTYSEFEHAVSEDIFKDPMSAILEMMSTLQKGEQAWIQIIIKPIGQEWAKRCDNAVKVLIKEEVAPAKKGPVDSLFGGFLSILHGLADTLGSAIFGIAGIEAAEKKEKDQLNIVQNLTEGDKEIISGIQRKGAKIGYETKIRQVYVGKKAVFHKGRGFNGIFGAIKQFNTNDKNSIKPELKRVITRVNYFFKNWIPDVRKTKLVNAYRKRSMSDGTAKISVFNIEELATLWHFPMSQVKAPLIKKAEVKKVEPPFNLPTGEEWLKPKEKLPELPELPAQEEDKSVEPPVSELSKRGEPPENLPFE</sequence>
<keyword evidence="2" id="KW-0812">Transmembrane</keyword>
<evidence type="ECO:0000259" key="3">
    <source>
        <dbReference type="Pfam" id="PF26449"/>
    </source>
</evidence>
<organism evidence="4 5">
    <name type="scientific">Candidatus Falkowbacteria bacterium RBG_13_39_14</name>
    <dbReference type="NCBI Taxonomy" id="1797985"/>
    <lineage>
        <taxon>Bacteria</taxon>
        <taxon>Candidatus Falkowiibacteriota</taxon>
    </lineage>
</organism>
<keyword evidence="2" id="KW-1133">Transmembrane helix</keyword>
<feature type="domain" description="DUF8128" evidence="3">
    <location>
        <begin position="105"/>
        <end position="353"/>
    </location>
</feature>
<dbReference type="STRING" id="1797985.A2Y83_02715"/>
<dbReference type="Pfam" id="PF26449">
    <property type="entry name" value="DUF8128"/>
    <property type="match status" value="1"/>
</dbReference>
<evidence type="ECO:0000256" key="2">
    <source>
        <dbReference type="SAM" id="Phobius"/>
    </source>
</evidence>
<feature type="compositionally biased region" description="Basic and acidic residues" evidence="1">
    <location>
        <begin position="443"/>
        <end position="453"/>
    </location>
</feature>
<feature type="transmembrane region" description="Helical" evidence="2">
    <location>
        <begin position="20"/>
        <end position="43"/>
    </location>
</feature>
<dbReference type="Proteomes" id="UP000178323">
    <property type="component" value="Unassembled WGS sequence"/>
</dbReference>
<comment type="caution">
    <text evidence="4">The sequence shown here is derived from an EMBL/GenBank/DDBJ whole genome shotgun (WGS) entry which is preliminary data.</text>
</comment>